<dbReference type="EnsemblPlants" id="Solyc02g070873.1.1">
    <property type="protein sequence ID" value="Solyc02g070873.1.1"/>
    <property type="gene ID" value="Solyc02g070873.1"/>
</dbReference>
<proteinExistence type="predicted"/>
<protein>
    <submittedName>
        <fullName evidence="2">Uncharacterized protein</fullName>
    </submittedName>
</protein>
<evidence type="ECO:0000313" key="2">
    <source>
        <dbReference type="EnsemblPlants" id="Solyc02g070873.1.1"/>
    </source>
</evidence>
<feature type="region of interest" description="Disordered" evidence="1">
    <location>
        <begin position="36"/>
        <end position="61"/>
    </location>
</feature>
<sequence>MKASIASDFSDPLLVNLHLNPKEAISPIKMDDRIRRKSTTVTQTSTRRRTRPPLFNCAISD</sequence>
<evidence type="ECO:0000313" key="3">
    <source>
        <dbReference type="Proteomes" id="UP000004994"/>
    </source>
</evidence>
<accession>A0A3Q7F2M8</accession>
<keyword evidence="3" id="KW-1185">Reference proteome</keyword>
<dbReference type="Gramene" id="Solyc02g070873.1.1">
    <property type="protein sequence ID" value="Solyc02g070873.1.1"/>
    <property type="gene ID" value="Solyc02g070873.1"/>
</dbReference>
<organism evidence="2">
    <name type="scientific">Solanum lycopersicum</name>
    <name type="common">Tomato</name>
    <name type="synonym">Lycopersicon esculentum</name>
    <dbReference type="NCBI Taxonomy" id="4081"/>
    <lineage>
        <taxon>Eukaryota</taxon>
        <taxon>Viridiplantae</taxon>
        <taxon>Streptophyta</taxon>
        <taxon>Embryophyta</taxon>
        <taxon>Tracheophyta</taxon>
        <taxon>Spermatophyta</taxon>
        <taxon>Magnoliopsida</taxon>
        <taxon>eudicotyledons</taxon>
        <taxon>Gunneridae</taxon>
        <taxon>Pentapetalae</taxon>
        <taxon>asterids</taxon>
        <taxon>lamiids</taxon>
        <taxon>Solanales</taxon>
        <taxon>Solanaceae</taxon>
        <taxon>Solanoideae</taxon>
        <taxon>Solaneae</taxon>
        <taxon>Solanum</taxon>
        <taxon>Solanum subgen. Lycopersicon</taxon>
    </lineage>
</organism>
<evidence type="ECO:0000256" key="1">
    <source>
        <dbReference type="SAM" id="MobiDB-lite"/>
    </source>
</evidence>
<reference evidence="2" key="1">
    <citation type="journal article" date="2012" name="Nature">
        <title>The tomato genome sequence provides insights into fleshy fruit evolution.</title>
        <authorList>
            <consortium name="Tomato Genome Consortium"/>
        </authorList>
    </citation>
    <scope>NUCLEOTIDE SEQUENCE [LARGE SCALE GENOMIC DNA]</scope>
    <source>
        <strain evidence="2">cv. Heinz 1706</strain>
    </source>
</reference>
<name>A0A3Q7F2M8_SOLLC</name>
<dbReference type="AlphaFoldDB" id="A0A3Q7F2M8"/>
<dbReference type="Proteomes" id="UP000004994">
    <property type="component" value="Chromosome 2"/>
</dbReference>
<dbReference type="InParanoid" id="A0A3Q7F2M8"/>
<reference evidence="2" key="2">
    <citation type="submission" date="2019-01" db="UniProtKB">
        <authorList>
            <consortium name="EnsemblPlants"/>
        </authorList>
    </citation>
    <scope>IDENTIFICATION</scope>
    <source>
        <strain evidence="2">cv. Heinz 1706</strain>
    </source>
</reference>